<feature type="region of interest" description="Disordered" evidence="1">
    <location>
        <begin position="17"/>
        <end position="75"/>
    </location>
</feature>
<evidence type="ECO:0000313" key="2">
    <source>
        <dbReference type="EMBL" id="GJT21824.1"/>
    </source>
</evidence>
<proteinExistence type="predicted"/>
<protein>
    <submittedName>
        <fullName evidence="2">Uncharacterized protein</fullName>
    </submittedName>
</protein>
<organism evidence="2 3">
    <name type="scientific">Tanacetum coccineum</name>
    <dbReference type="NCBI Taxonomy" id="301880"/>
    <lineage>
        <taxon>Eukaryota</taxon>
        <taxon>Viridiplantae</taxon>
        <taxon>Streptophyta</taxon>
        <taxon>Embryophyta</taxon>
        <taxon>Tracheophyta</taxon>
        <taxon>Spermatophyta</taxon>
        <taxon>Magnoliopsida</taxon>
        <taxon>eudicotyledons</taxon>
        <taxon>Gunneridae</taxon>
        <taxon>Pentapetalae</taxon>
        <taxon>asterids</taxon>
        <taxon>campanulids</taxon>
        <taxon>Asterales</taxon>
        <taxon>Asteraceae</taxon>
        <taxon>Asteroideae</taxon>
        <taxon>Anthemideae</taxon>
        <taxon>Anthemidinae</taxon>
        <taxon>Tanacetum</taxon>
    </lineage>
</organism>
<sequence length="75" mass="8134">MSSSSSSSHATVTYISMSNDDDVPSWATKAQPLPASISPTALLPDYLADSEPVEEDPKEEHEEDPEEDPKDDPSE</sequence>
<gene>
    <name evidence="2" type="ORF">Tco_0891761</name>
</gene>
<keyword evidence="3" id="KW-1185">Reference proteome</keyword>
<name>A0ABQ5C9A2_9ASTR</name>
<reference evidence="2" key="1">
    <citation type="journal article" date="2022" name="Int. J. Mol. Sci.">
        <title>Draft Genome of Tanacetum Coccineum: Genomic Comparison of Closely Related Tanacetum-Family Plants.</title>
        <authorList>
            <person name="Yamashiro T."/>
            <person name="Shiraishi A."/>
            <person name="Nakayama K."/>
            <person name="Satake H."/>
        </authorList>
    </citation>
    <scope>NUCLEOTIDE SEQUENCE</scope>
</reference>
<dbReference type="Proteomes" id="UP001151760">
    <property type="component" value="Unassembled WGS sequence"/>
</dbReference>
<dbReference type="EMBL" id="BQNB010013919">
    <property type="protein sequence ID" value="GJT21824.1"/>
    <property type="molecule type" value="Genomic_DNA"/>
</dbReference>
<reference evidence="2" key="2">
    <citation type="submission" date="2022-01" db="EMBL/GenBank/DDBJ databases">
        <authorList>
            <person name="Yamashiro T."/>
            <person name="Shiraishi A."/>
            <person name="Satake H."/>
            <person name="Nakayama K."/>
        </authorList>
    </citation>
    <scope>NUCLEOTIDE SEQUENCE</scope>
</reference>
<accession>A0ABQ5C9A2</accession>
<evidence type="ECO:0000256" key="1">
    <source>
        <dbReference type="SAM" id="MobiDB-lite"/>
    </source>
</evidence>
<evidence type="ECO:0000313" key="3">
    <source>
        <dbReference type="Proteomes" id="UP001151760"/>
    </source>
</evidence>
<comment type="caution">
    <text evidence="2">The sequence shown here is derived from an EMBL/GenBank/DDBJ whole genome shotgun (WGS) entry which is preliminary data.</text>
</comment>
<feature type="compositionally biased region" description="Acidic residues" evidence="1">
    <location>
        <begin position="51"/>
        <end position="75"/>
    </location>
</feature>